<reference evidence="2 3" key="1">
    <citation type="submission" date="2019-08" db="EMBL/GenBank/DDBJ databases">
        <title>Whole genome of Aphis craccivora.</title>
        <authorList>
            <person name="Voronova N.V."/>
            <person name="Shulinski R.S."/>
            <person name="Bandarenka Y.V."/>
            <person name="Zhorov D.G."/>
            <person name="Warner D."/>
        </authorList>
    </citation>
    <scope>NUCLEOTIDE SEQUENCE [LARGE SCALE GENOMIC DNA]</scope>
    <source>
        <strain evidence="2">180601</strain>
        <tissue evidence="2">Whole Body</tissue>
    </source>
</reference>
<keyword evidence="3" id="KW-1185">Reference proteome</keyword>
<dbReference type="EMBL" id="VUJU01001297">
    <property type="protein sequence ID" value="KAF0765935.1"/>
    <property type="molecule type" value="Genomic_DNA"/>
</dbReference>
<gene>
    <name evidence="2" type="ORF">FWK35_00018668</name>
</gene>
<protein>
    <submittedName>
        <fullName evidence="2">Uncharacterized protein</fullName>
    </submittedName>
</protein>
<feature type="region of interest" description="Disordered" evidence="1">
    <location>
        <begin position="129"/>
        <end position="157"/>
    </location>
</feature>
<evidence type="ECO:0000256" key="1">
    <source>
        <dbReference type="SAM" id="MobiDB-lite"/>
    </source>
</evidence>
<dbReference type="AlphaFoldDB" id="A0A6G0Z613"/>
<sequence>MRPDRKLAGHGTRTRDCRRRGGGRSVCLSVGRRLDKALRHTSVCRMCALRHASVDTYAIARALHTNNMHTLARACEELTEKNNNNSNSNICELVVLALHRNANCHVDGVYFFFVGATNLEPVPLADRARATPPQAAGRSAVGRNPSDKKDACSTQIIPNVETTPLQKGAKSEQAYYTGGLPQIRIDIDRIAKHSLSKRIAESAHRDGNQTGGAYVYCIYYTLRHRATVLYIATYRRSSASTAVPPPPPPGLPPFYAALKVSCRANIVGCVAIGIIALKSKMVSRYTLFVIKILRIHSKIISRFIQTAAAARAHLQH</sequence>
<evidence type="ECO:0000313" key="3">
    <source>
        <dbReference type="Proteomes" id="UP000478052"/>
    </source>
</evidence>
<comment type="caution">
    <text evidence="2">The sequence shown here is derived from an EMBL/GenBank/DDBJ whole genome shotgun (WGS) entry which is preliminary data.</text>
</comment>
<name>A0A6G0Z613_APHCR</name>
<organism evidence="2 3">
    <name type="scientific">Aphis craccivora</name>
    <name type="common">Cowpea aphid</name>
    <dbReference type="NCBI Taxonomy" id="307492"/>
    <lineage>
        <taxon>Eukaryota</taxon>
        <taxon>Metazoa</taxon>
        <taxon>Ecdysozoa</taxon>
        <taxon>Arthropoda</taxon>
        <taxon>Hexapoda</taxon>
        <taxon>Insecta</taxon>
        <taxon>Pterygota</taxon>
        <taxon>Neoptera</taxon>
        <taxon>Paraneoptera</taxon>
        <taxon>Hemiptera</taxon>
        <taxon>Sternorrhyncha</taxon>
        <taxon>Aphidomorpha</taxon>
        <taxon>Aphidoidea</taxon>
        <taxon>Aphididae</taxon>
        <taxon>Aphidini</taxon>
        <taxon>Aphis</taxon>
        <taxon>Aphis</taxon>
    </lineage>
</organism>
<accession>A0A6G0Z613</accession>
<dbReference type="Proteomes" id="UP000478052">
    <property type="component" value="Unassembled WGS sequence"/>
</dbReference>
<evidence type="ECO:0000313" key="2">
    <source>
        <dbReference type="EMBL" id="KAF0765935.1"/>
    </source>
</evidence>
<proteinExistence type="predicted"/>